<dbReference type="EMBL" id="BAAAUD010000005">
    <property type="protein sequence ID" value="GAA2921630.1"/>
    <property type="molecule type" value="Genomic_DNA"/>
</dbReference>
<evidence type="ECO:0000256" key="2">
    <source>
        <dbReference type="SAM" id="Phobius"/>
    </source>
</evidence>
<keyword evidence="2" id="KW-0472">Membrane</keyword>
<evidence type="ECO:0008006" key="5">
    <source>
        <dbReference type="Google" id="ProtNLM"/>
    </source>
</evidence>
<proteinExistence type="predicted"/>
<accession>A0ABN3WM77</accession>
<dbReference type="Proteomes" id="UP001500403">
    <property type="component" value="Unassembled WGS sequence"/>
</dbReference>
<organism evidence="3 4">
    <name type="scientific">Streptomyces enissocaesilis</name>
    <dbReference type="NCBI Taxonomy" id="332589"/>
    <lineage>
        <taxon>Bacteria</taxon>
        <taxon>Bacillati</taxon>
        <taxon>Actinomycetota</taxon>
        <taxon>Actinomycetes</taxon>
        <taxon>Kitasatosporales</taxon>
        <taxon>Streptomycetaceae</taxon>
        <taxon>Streptomyces</taxon>
        <taxon>Streptomyces rochei group</taxon>
    </lineage>
</organism>
<feature type="compositionally biased region" description="Basic and acidic residues" evidence="1">
    <location>
        <begin position="27"/>
        <end position="40"/>
    </location>
</feature>
<feature type="compositionally biased region" description="Gly residues" evidence="1">
    <location>
        <begin position="378"/>
        <end position="387"/>
    </location>
</feature>
<comment type="caution">
    <text evidence="3">The sequence shown here is derived from an EMBL/GenBank/DDBJ whole genome shotgun (WGS) entry which is preliminary data.</text>
</comment>
<feature type="compositionally biased region" description="Pro residues" evidence="1">
    <location>
        <begin position="342"/>
        <end position="361"/>
    </location>
</feature>
<gene>
    <name evidence="3" type="ORF">GCM10010446_02040</name>
</gene>
<feature type="compositionally biased region" description="Basic and acidic residues" evidence="1">
    <location>
        <begin position="167"/>
        <end position="205"/>
    </location>
</feature>
<feature type="region of interest" description="Disordered" evidence="1">
    <location>
        <begin position="147"/>
        <end position="235"/>
    </location>
</feature>
<name>A0ABN3WM77_9ACTN</name>
<keyword evidence="2" id="KW-1133">Transmembrane helix</keyword>
<dbReference type="RefSeq" id="WP_344489043.1">
    <property type="nucleotide sequence ID" value="NZ_BAAAUD010000005.1"/>
</dbReference>
<protein>
    <recommendedName>
        <fullName evidence="5">DUF4232 domain-containing protein</fullName>
    </recommendedName>
</protein>
<reference evidence="3 4" key="1">
    <citation type="journal article" date="2019" name="Int. J. Syst. Evol. Microbiol.">
        <title>The Global Catalogue of Microorganisms (GCM) 10K type strain sequencing project: providing services to taxonomists for standard genome sequencing and annotation.</title>
        <authorList>
            <consortium name="The Broad Institute Genomics Platform"/>
            <consortium name="The Broad Institute Genome Sequencing Center for Infectious Disease"/>
            <person name="Wu L."/>
            <person name="Ma J."/>
        </authorList>
    </citation>
    <scope>NUCLEOTIDE SEQUENCE [LARGE SCALE GENOMIC DNA]</scope>
    <source>
        <strain evidence="3 4">JCM 9088</strain>
    </source>
</reference>
<keyword evidence="2" id="KW-0812">Transmembrane</keyword>
<evidence type="ECO:0000313" key="4">
    <source>
        <dbReference type="Proteomes" id="UP001500403"/>
    </source>
</evidence>
<evidence type="ECO:0000256" key="1">
    <source>
        <dbReference type="SAM" id="MobiDB-lite"/>
    </source>
</evidence>
<feature type="region of interest" description="Disordered" evidence="1">
    <location>
        <begin position="337"/>
        <end position="420"/>
    </location>
</feature>
<feature type="region of interest" description="Disordered" evidence="1">
    <location>
        <begin position="1"/>
        <end position="80"/>
    </location>
</feature>
<evidence type="ECO:0000313" key="3">
    <source>
        <dbReference type="EMBL" id="GAA2921630.1"/>
    </source>
</evidence>
<feature type="compositionally biased region" description="Basic and acidic residues" evidence="1">
    <location>
        <begin position="1"/>
        <end position="10"/>
    </location>
</feature>
<feature type="compositionally biased region" description="Gly residues" evidence="1">
    <location>
        <begin position="214"/>
        <end position="225"/>
    </location>
</feature>
<feature type="compositionally biased region" description="Low complexity" evidence="1">
    <location>
        <begin position="56"/>
        <end position="65"/>
    </location>
</feature>
<feature type="transmembrane region" description="Helical" evidence="2">
    <location>
        <begin position="119"/>
        <end position="140"/>
    </location>
</feature>
<sequence>MSEKQERHGPDGPLNDLTGKTTVNDSPNERDEPGTDDGRGTSEVSAAGDAPDTDEAPGTGDAPPAGDGPGTDDDLGMGDELALRRMLRGAVEELEPSRDALEHLRRAVPARRARRRQAVVGMAAAALFIGTAVPAFVHVANSDEAADSRSSIAGHGRDAHGGTGWEKGVEGGKGKRVVEKPSEKELSREEKKQQKEKEKDAEKGSSDTGKSRRTGGGGGGGGGGADAPDSLPAATPTCGASQLAVVSAGTGAPDAEGKVYGTFRVVNVSGMQCTVAGRGSVYAQPMGAADPSRVNVVDHTSGDAAAGLPDPSLETTGLLLEPDMAYEVKFAWVPTESCPTTNPSPDPEPSDPGPGPGPGPDPDPDPDPDPTGGTEDAGAGGAGGTGDGSEAQEAGMEPQLGTADGSVSVSHTPEAGASSAAATISNACAGTIYRTGVLAAQ</sequence>
<keyword evidence="4" id="KW-1185">Reference proteome</keyword>